<dbReference type="STRING" id="69004.A0A182QH00"/>
<dbReference type="EMBL" id="AXCN02000753">
    <property type="status" value="NOT_ANNOTATED_CDS"/>
    <property type="molecule type" value="Genomic_DNA"/>
</dbReference>
<dbReference type="SMART" id="SM01300">
    <property type="entry name" value="PEHE"/>
    <property type="match status" value="1"/>
</dbReference>
<dbReference type="GO" id="GO:0072487">
    <property type="term" value="C:MSL complex"/>
    <property type="evidence" value="ECO:0007669"/>
    <property type="project" value="InterPro"/>
</dbReference>
<reference evidence="4" key="1">
    <citation type="submission" date="2014-01" db="EMBL/GenBank/DDBJ databases">
        <title>The Genome Sequence of Anopheles farauti FAR1 (V2).</title>
        <authorList>
            <consortium name="The Broad Institute Genomics Platform"/>
            <person name="Neafsey D.E."/>
            <person name="Besansky N."/>
            <person name="Howell P."/>
            <person name="Walton C."/>
            <person name="Young S.K."/>
            <person name="Zeng Q."/>
            <person name="Gargeya S."/>
            <person name="Fitzgerald M."/>
            <person name="Haas B."/>
            <person name="Abouelleil A."/>
            <person name="Allen A.W."/>
            <person name="Alvarado L."/>
            <person name="Arachchi H.M."/>
            <person name="Berlin A.M."/>
            <person name="Chapman S.B."/>
            <person name="Gainer-Dewar J."/>
            <person name="Goldberg J."/>
            <person name="Griggs A."/>
            <person name="Gujja S."/>
            <person name="Hansen M."/>
            <person name="Howarth C."/>
            <person name="Imamovic A."/>
            <person name="Ireland A."/>
            <person name="Larimer J."/>
            <person name="McCowan C."/>
            <person name="Murphy C."/>
            <person name="Pearson M."/>
            <person name="Poon T.W."/>
            <person name="Priest M."/>
            <person name="Roberts A."/>
            <person name="Saif S."/>
            <person name="Shea T."/>
            <person name="Sisk P."/>
            <person name="Sykes S."/>
            <person name="Wortman J."/>
            <person name="Nusbaum C."/>
            <person name="Birren B."/>
        </authorList>
    </citation>
    <scope>NUCLEOTIDE SEQUENCE [LARGE SCALE GENOMIC DNA]</scope>
    <source>
        <strain evidence="4">FAR1</strain>
    </source>
</reference>
<feature type="compositionally biased region" description="Acidic residues" evidence="1">
    <location>
        <begin position="177"/>
        <end position="207"/>
    </location>
</feature>
<feature type="compositionally biased region" description="Acidic residues" evidence="1">
    <location>
        <begin position="583"/>
        <end position="593"/>
    </location>
</feature>
<dbReference type="InterPro" id="IPR026711">
    <property type="entry name" value="Msl-1"/>
</dbReference>
<feature type="compositionally biased region" description="Low complexity" evidence="1">
    <location>
        <begin position="547"/>
        <end position="567"/>
    </location>
</feature>
<reference evidence="3" key="2">
    <citation type="submission" date="2020-05" db="UniProtKB">
        <authorList>
            <consortium name="EnsemblMetazoa"/>
        </authorList>
    </citation>
    <scope>IDENTIFICATION</scope>
    <source>
        <strain evidence="3">FAR1</strain>
    </source>
</reference>
<feature type="region of interest" description="Disordered" evidence="1">
    <location>
        <begin position="23"/>
        <end position="233"/>
    </location>
</feature>
<organism evidence="3 4">
    <name type="scientific">Anopheles farauti</name>
    <dbReference type="NCBI Taxonomy" id="69004"/>
    <lineage>
        <taxon>Eukaryota</taxon>
        <taxon>Metazoa</taxon>
        <taxon>Ecdysozoa</taxon>
        <taxon>Arthropoda</taxon>
        <taxon>Hexapoda</taxon>
        <taxon>Insecta</taxon>
        <taxon>Pterygota</taxon>
        <taxon>Neoptera</taxon>
        <taxon>Endopterygota</taxon>
        <taxon>Diptera</taxon>
        <taxon>Nematocera</taxon>
        <taxon>Culicoidea</taxon>
        <taxon>Culicidae</taxon>
        <taxon>Anophelinae</taxon>
        <taxon>Anopheles</taxon>
    </lineage>
</organism>
<proteinExistence type="predicted"/>
<evidence type="ECO:0000313" key="3">
    <source>
        <dbReference type="EnsemblMetazoa" id="AFAF009975-PA"/>
    </source>
</evidence>
<dbReference type="PROSITE" id="PS52052">
    <property type="entry name" value="PEHE"/>
    <property type="match status" value="1"/>
</dbReference>
<dbReference type="VEuPathDB" id="VectorBase:AFAF009975"/>
<keyword evidence="4" id="KW-1185">Reference proteome</keyword>
<dbReference type="Gene3D" id="6.10.250.2000">
    <property type="match status" value="1"/>
</dbReference>
<dbReference type="AlphaFoldDB" id="A0A182QH00"/>
<dbReference type="Pfam" id="PF15275">
    <property type="entry name" value="PEHE"/>
    <property type="match status" value="1"/>
</dbReference>
<feature type="compositionally biased region" description="Pro residues" evidence="1">
    <location>
        <begin position="83"/>
        <end position="102"/>
    </location>
</feature>
<dbReference type="PANTHER" id="PTHR21656:SF2">
    <property type="entry name" value="MALE-SPECIFIC LETHAL 1 HOMOLOG"/>
    <property type="match status" value="1"/>
</dbReference>
<feature type="domain" description="PEHE" evidence="2">
    <location>
        <begin position="706"/>
        <end position="842"/>
    </location>
</feature>
<dbReference type="GO" id="GO:0003682">
    <property type="term" value="F:chromatin binding"/>
    <property type="evidence" value="ECO:0007669"/>
    <property type="project" value="TreeGrafter"/>
</dbReference>
<evidence type="ECO:0000313" key="4">
    <source>
        <dbReference type="Proteomes" id="UP000075886"/>
    </source>
</evidence>
<dbReference type="Proteomes" id="UP000075886">
    <property type="component" value="Unassembled WGS sequence"/>
</dbReference>
<accession>A0A182QH00</accession>
<dbReference type="PANTHER" id="PTHR21656">
    <property type="entry name" value="MALE-SPECIFIC LETHAL-1 PROTEIN"/>
    <property type="match status" value="1"/>
</dbReference>
<dbReference type="EnsemblMetazoa" id="AFAF009975-RA">
    <property type="protein sequence ID" value="AFAF009975-PA"/>
    <property type="gene ID" value="AFAF009975"/>
</dbReference>
<feature type="compositionally biased region" description="Acidic residues" evidence="1">
    <location>
        <begin position="121"/>
        <end position="134"/>
    </location>
</feature>
<feature type="compositionally biased region" description="Low complexity" evidence="1">
    <location>
        <begin position="71"/>
        <end position="82"/>
    </location>
</feature>
<feature type="compositionally biased region" description="Acidic residues" evidence="1">
    <location>
        <begin position="475"/>
        <end position="505"/>
    </location>
</feature>
<protein>
    <recommendedName>
        <fullName evidence="2">PEHE domain-containing protein</fullName>
    </recommendedName>
</protein>
<feature type="compositionally biased region" description="Acidic residues" evidence="1">
    <location>
        <begin position="430"/>
        <end position="467"/>
    </location>
</feature>
<evidence type="ECO:0000256" key="1">
    <source>
        <dbReference type="SAM" id="MobiDB-lite"/>
    </source>
</evidence>
<feature type="compositionally biased region" description="Low complexity" evidence="1">
    <location>
        <begin position="42"/>
        <end position="52"/>
    </location>
</feature>
<dbReference type="Gene3D" id="1.20.5.170">
    <property type="match status" value="1"/>
</dbReference>
<sequence length="900" mass="98932">MGASSASAINMMDTMDDHVYCNSTTASPVAPVTSVASPNQVTTSTTTTATTTVAEIVKASEPCDPAHFQQSSSSSPSQYSPSPSSPHPSSPQPSASPRPSSPIPLSSGPGSPAPSSPVPFLEDDTLMMDDDGAEAEAAYEREVNEPEQVQQDPATESEAEAELCVNDVYEYRVPEGDSIDPGEMEYGDDEEDDQEGNENGGDDDDERNDASDSGVLSDDQQGGDDPNDGNSQLDGMAAALEAMKEVKQLRSILLLHLDLIQEQGDQILSKDKMIIRLKDEKEVLKHQLDLANRRVSLMMLQLQQNGLALPSDHLHQQQHHHLHHHNFLLQQTHDLPPVVKQEGTVSPLTIRNQLENGRMRPVVLKSSSSSSSSPPFVSSSVADGVALYGLPGCLPIRNPEVSSTVSPVKEELPDDIVLQNDALSSSPYYNDDDDDDGDADEENEEEEGDEDEDGDEEDDGDGDDEGGEDYRTDNNEEEEEEEEDEEDEEEEEMGYEDAQDGDVEDGAIMHTYANDDPGNVIGYDDTPMVMIDEGAVEVKMETNSPASQQEDSQEGSQDSLQQAQSLDVHVPFVESTSLGSEGEPQEEEEEEPRLEEARSSEPATMEYEPCSESTEESVETRRGPGHQVLRGGGRTAPPASHPFNPVLHCPSGNSSDCSSSMATGSKRHSRTNPAYMVTQKEYISCAWKDDAVAAELEKLLTNEAAELEIPSWTVIEDDADDEAVAAPDDTDAVSASECATVRENISDEAYAKRHMKLEIDERRRKKWDVQRIREQKNIERLKKRQLKEQPVEQEAQKTITTLYPTVETLKYIQVTEEVPVQAFGELIPVLPRCHGYGFSLPWHQTKAGPSFANPAPGVLLQPHHHHLLSVETKTKFLHRLAPSLQQAQKQRFTKRLKKEL</sequence>
<feature type="region of interest" description="Disordered" evidence="1">
    <location>
        <begin position="395"/>
        <end position="647"/>
    </location>
</feature>
<evidence type="ECO:0000259" key="2">
    <source>
        <dbReference type="PROSITE" id="PS52052"/>
    </source>
</evidence>
<name>A0A182QH00_9DIPT</name>
<dbReference type="InterPro" id="IPR029332">
    <property type="entry name" value="PEHE_dom"/>
</dbReference>